<keyword evidence="5" id="KW-0274">FAD</keyword>
<evidence type="ECO:0000256" key="4">
    <source>
        <dbReference type="ARBA" id="ARBA00022723"/>
    </source>
</evidence>
<keyword evidence="4" id="KW-0479">Metal-binding</keyword>
<dbReference type="InterPro" id="IPR001433">
    <property type="entry name" value="OxRdtase_FAD/NAD-bd"/>
</dbReference>
<evidence type="ECO:0000256" key="7">
    <source>
        <dbReference type="ARBA" id="ARBA00023004"/>
    </source>
</evidence>
<dbReference type="Gene3D" id="2.40.30.10">
    <property type="entry name" value="Translation factors"/>
    <property type="match status" value="1"/>
</dbReference>
<proteinExistence type="predicted"/>
<keyword evidence="2" id="KW-0285">Flavoprotein</keyword>
<keyword evidence="8" id="KW-0411">Iron-sulfur</keyword>
<evidence type="ECO:0000259" key="10">
    <source>
        <dbReference type="PROSITE" id="PS51085"/>
    </source>
</evidence>
<evidence type="ECO:0000256" key="2">
    <source>
        <dbReference type="ARBA" id="ARBA00022630"/>
    </source>
</evidence>
<dbReference type="InterPro" id="IPR001709">
    <property type="entry name" value="Flavoprot_Pyr_Nucl_cyt_Rdtase"/>
</dbReference>
<gene>
    <name evidence="12" type="ORF">P8627_08070</name>
</gene>
<dbReference type="EMBL" id="CP122537">
    <property type="protein sequence ID" value="WGH80209.1"/>
    <property type="molecule type" value="Genomic_DNA"/>
</dbReference>
<protein>
    <submittedName>
        <fullName evidence="12">2Fe-2S iron-sulfur cluster-binding protein</fullName>
    </submittedName>
</protein>
<dbReference type="CDD" id="cd06214">
    <property type="entry name" value="PA_degradation_oxidoreductase_like"/>
    <property type="match status" value="1"/>
</dbReference>
<dbReference type="PANTHER" id="PTHR47354:SF8">
    <property type="entry name" value="1,2-PHENYLACETYL-COA EPOXIDASE, SUBUNIT E"/>
    <property type="match status" value="1"/>
</dbReference>
<dbReference type="PRINTS" id="PR00371">
    <property type="entry name" value="FPNCR"/>
</dbReference>
<dbReference type="Pfam" id="PF00111">
    <property type="entry name" value="Fer2"/>
    <property type="match status" value="1"/>
</dbReference>
<evidence type="ECO:0000256" key="9">
    <source>
        <dbReference type="ARBA" id="ARBA00034078"/>
    </source>
</evidence>
<accession>A0ABY8LFY3</accession>
<dbReference type="InterPro" id="IPR001041">
    <property type="entry name" value="2Fe-2S_ferredoxin-type"/>
</dbReference>
<dbReference type="Gene3D" id="3.10.20.30">
    <property type="match status" value="1"/>
</dbReference>
<evidence type="ECO:0000313" key="12">
    <source>
        <dbReference type="EMBL" id="WGH80209.1"/>
    </source>
</evidence>
<name>A0ABY8LFY3_9RHOB</name>
<dbReference type="InterPro" id="IPR008333">
    <property type="entry name" value="Cbr1-like_FAD-bd_dom"/>
</dbReference>
<evidence type="ECO:0000256" key="8">
    <source>
        <dbReference type="ARBA" id="ARBA00023014"/>
    </source>
</evidence>
<dbReference type="InterPro" id="IPR036010">
    <property type="entry name" value="2Fe-2S_ferredoxin-like_sf"/>
</dbReference>
<dbReference type="CDD" id="cd00207">
    <property type="entry name" value="fer2"/>
    <property type="match status" value="1"/>
</dbReference>
<keyword evidence="13" id="KW-1185">Reference proteome</keyword>
<dbReference type="Gene3D" id="3.40.50.80">
    <property type="entry name" value="Nucleotide-binding domain of ferredoxin-NADP reductase (FNR) module"/>
    <property type="match status" value="1"/>
</dbReference>
<dbReference type="RefSeq" id="WP_279967269.1">
    <property type="nucleotide sequence ID" value="NZ_CP122537.1"/>
</dbReference>
<dbReference type="InterPro" id="IPR050415">
    <property type="entry name" value="MRET"/>
</dbReference>
<dbReference type="InterPro" id="IPR012675">
    <property type="entry name" value="Beta-grasp_dom_sf"/>
</dbReference>
<dbReference type="PANTHER" id="PTHR47354">
    <property type="entry name" value="NADH OXIDOREDUCTASE HCR"/>
    <property type="match status" value="1"/>
</dbReference>
<dbReference type="Proteomes" id="UP001243420">
    <property type="component" value="Chromosome"/>
</dbReference>
<evidence type="ECO:0000256" key="5">
    <source>
        <dbReference type="ARBA" id="ARBA00022827"/>
    </source>
</evidence>
<sequence length="351" mass="38340">MARFHDLTVTDLRHTTRDAVVITFDAPDGFDWVQGQYLTLRRTFDGTELRRSYSICAAPGEPLQVAVKRVEGGAFSTWANAELSVGDTLQALPPMGRFHSAIAPDAAKHNLFFAAGSGITPILSILKTVLALEPRSKATLVYANRAVNAIMFREELDDLKSRNLARLAIVHVLGQDAQDIDLFTGRIDAEKLDALFAQWIRIDTVDEAFICGPEPLMKVISAGLETHGLPREAIHFELFAGSQTGRLPQRAGRKAEAKPTRAAITLEGATETVEMERDQSILEAALAAGIDAPYACKAGVCSTCICKVTRGEVEMIQNHALEDYEVEAGYVLSCQSYPLTDDVAVEYYTGH</sequence>
<organism evidence="12 13">
    <name type="scientific">Jannaschia ovalis</name>
    <dbReference type="NCBI Taxonomy" id="3038773"/>
    <lineage>
        <taxon>Bacteria</taxon>
        <taxon>Pseudomonadati</taxon>
        <taxon>Pseudomonadota</taxon>
        <taxon>Alphaproteobacteria</taxon>
        <taxon>Rhodobacterales</taxon>
        <taxon>Roseobacteraceae</taxon>
        <taxon>Jannaschia</taxon>
    </lineage>
</organism>
<dbReference type="Pfam" id="PF00175">
    <property type="entry name" value="NAD_binding_1"/>
    <property type="match status" value="1"/>
</dbReference>
<dbReference type="SUPFAM" id="SSF54292">
    <property type="entry name" value="2Fe-2S ferredoxin-like"/>
    <property type="match status" value="1"/>
</dbReference>
<comment type="cofactor">
    <cofactor evidence="1">
        <name>FAD</name>
        <dbReference type="ChEBI" id="CHEBI:57692"/>
    </cofactor>
</comment>
<keyword evidence="3" id="KW-0001">2Fe-2S</keyword>
<evidence type="ECO:0000259" key="11">
    <source>
        <dbReference type="PROSITE" id="PS51384"/>
    </source>
</evidence>
<dbReference type="InterPro" id="IPR017938">
    <property type="entry name" value="Riboflavin_synthase-like_b-brl"/>
</dbReference>
<dbReference type="PROSITE" id="PS00197">
    <property type="entry name" value="2FE2S_FER_1"/>
    <property type="match status" value="1"/>
</dbReference>
<comment type="cofactor">
    <cofactor evidence="9">
        <name>[2Fe-2S] cluster</name>
        <dbReference type="ChEBI" id="CHEBI:190135"/>
    </cofactor>
</comment>
<evidence type="ECO:0000256" key="1">
    <source>
        <dbReference type="ARBA" id="ARBA00001974"/>
    </source>
</evidence>
<dbReference type="PROSITE" id="PS51384">
    <property type="entry name" value="FAD_FR"/>
    <property type="match status" value="1"/>
</dbReference>
<dbReference type="PRINTS" id="PR00406">
    <property type="entry name" value="CYTB5RDTASE"/>
</dbReference>
<dbReference type="SUPFAM" id="SSF63380">
    <property type="entry name" value="Riboflavin synthase domain-like"/>
    <property type="match status" value="1"/>
</dbReference>
<keyword evidence="6" id="KW-0560">Oxidoreductase</keyword>
<evidence type="ECO:0000256" key="3">
    <source>
        <dbReference type="ARBA" id="ARBA00022714"/>
    </source>
</evidence>
<reference evidence="12 13" key="1">
    <citation type="submission" date="2023-04" db="EMBL/GenBank/DDBJ databases">
        <title>Jannaschia ovalis sp. nov., a marine bacterium isolated from sea tidal flat.</title>
        <authorList>
            <person name="Kwon D.Y."/>
            <person name="Kim J.-J."/>
        </authorList>
    </citation>
    <scope>NUCLEOTIDE SEQUENCE [LARGE SCALE GENOMIC DNA]</scope>
    <source>
        <strain evidence="12 13">GRR-S6-38</strain>
    </source>
</reference>
<keyword evidence="7" id="KW-0408">Iron</keyword>
<dbReference type="SUPFAM" id="SSF52343">
    <property type="entry name" value="Ferredoxin reductase-like, C-terminal NADP-linked domain"/>
    <property type="match status" value="1"/>
</dbReference>
<feature type="domain" description="FAD-binding FR-type" evidence="11">
    <location>
        <begin position="2"/>
        <end position="101"/>
    </location>
</feature>
<evidence type="ECO:0000256" key="6">
    <source>
        <dbReference type="ARBA" id="ARBA00023002"/>
    </source>
</evidence>
<dbReference type="InterPro" id="IPR017927">
    <property type="entry name" value="FAD-bd_FR_type"/>
</dbReference>
<evidence type="ECO:0000313" key="13">
    <source>
        <dbReference type="Proteomes" id="UP001243420"/>
    </source>
</evidence>
<dbReference type="InterPro" id="IPR006058">
    <property type="entry name" value="2Fe2S_fd_BS"/>
</dbReference>
<dbReference type="Pfam" id="PF00970">
    <property type="entry name" value="FAD_binding_6"/>
    <property type="match status" value="1"/>
</dbReference>
<dbReference type="InterPro" id="IPR039261">
    <property type="entry name" value="FNR_nucleotide-bd"/>
</dbReference>
<dbReference type="PROSITE" id="PS51085">
    <property type="entry name" value="2FE2S_FER_2"/>
    <property type="match status" value="1"/>
</dbReference>
<feature type="domain" description="2Fe-2S ferredoxin-type" evidence="10">
    <location>
        <begin position="260"/>
        <end position="351"/>
    </location>
</feature>